<dbReference type="RefSeq" id="WP_063366560.1">
    <property type="nucleotide sequence ID" value="NZ_AUYC01000012.1"/>
</dbReference>
<organism evidence="6 7">
    <name type="scientific">Pseudoalteromonas luteoviolacea CPMOR-1</name>
    <dbReference type="NCBI Taxonomy" id="1365248"/>
    <lineage>
        <taxon>Bacteria</taxon>
        <taxon>Pseudomonadati</taxon>
        <taxon>Pseudomonadota</taxon>
        <taxon>Gammaproteobacteria</taxon>
        <taxon>Alteromonadales</taxon>
        <taxon>Pseudoalteromonadaceae</taxon>
        <taxon>Pseudoalteromonas</taxon>
    </lineage>
</organism>
<evidence type="ECO:0000259" key="5">
    <source>
        <dbReference type="PROSITE" id="PS50915"/>
    </source>
</evidence>
<comment type="similarity">
    <text evidence="1">Belongs to the beta/gamma-crystallin family.</text>
</comment>
<dbReference type="PATRIC" id="fig|1365248.3.peg.508"/>
<comment type="caution">
    <text evidence="6">The sequence shown here is derived from an EMBL/GenBank/DDBJ whole genome shotgun (WGS) entry which is preliminary data.</text>
</comment>
<feature type="region of interest" description="Disordered" evidence="3">
    <location>
        <begin position="219"/>
        <end position="242"/>
    </location>
</feature>
<dbReference type="Pfam" id="PF00030">
    <property type="entry name" value="Crystall"/>
    <property type="match status" value="1"/>
</dbReference>
<feature type="domain" description="Beta/gamma crystallin 'Greek key'" evidence="5">
    <location>
        <begin position="19"/>
        <end position="63"/>
    </location>
</feature>
<gene>
    <name evidence="6" type="ORF">N473_09095</name>
</gene>
<keyword evidence="4" id="KW-0732">Signal</keyword>
<evidence type="ECO:0000256" key="3">
    <source>
        <dbReference type="SAM" id="MobiDB-lite"/>
    </source>
</evidence>
<evidence type="ECO:0000256" key="4">
    <source>
        <dbReference type="SAM" id="SignalP"/>
    </source>
</evidence>
<dbReference type="EMBL" id="AUYC01000012">
    <property type="protein sequence ID" value="KZN66538.1"/>
    <property type="molecule type" value="Genomic_DNA"/>
</dbReference>
<dbReference type="PROSITE" id="PS50915">
    <property type="entry name" value="CRYSTALLIN_BETA_GAMMA"/>
    <property type="match status" value="2"/>
</dbReference>
<feature type="chain" id="PRO_5007831042" description="Beta/gamma crystallin 'Greek key' domain-containing protein" evidence="4">
    <location>
        <begin position="20"/>
        <end position="242"/>
    </location>
</feature>
<dbReference type="SUPFAM" id="SSF49695">
    <property type="entry name" value="gamma-Crystallin-like"/>
    <property type="match status" value="2"/>
</dbReference>
<evidence type="ECO:0000313" key="7">
    <source>
        <dbReference type="Proteomes" id="UP000076486"/>
    </source>
</evidence>
<name>A0A161YV69_9GAMM</name>
<feature type="signal peptide" evidence="4">
    <location>
        <begin position="1"/>
        <end position="19"/>
    </location>
</feature>
<dbReference type="InterPro" id="IPR011024">
    <property type="entry name" value="G_crystallin-like"/>
</dbReference>
<feature type="domain" description="Beta/gamma crystallin 'Greek key'" evidence="5">
    <location>
        <begin position="172"/>
        <end position="212"/>
    </location>
</feature>
<dbReference type="InterPro" id="IPR001064">
    <property type="entry name" value="Beta/gamma_crystallin"/>
</dbReference>
<evidence type="ECO:0000256" key="1">
    <source>
        <dbReference type="ARBA" id="ARBA00009646"/>
    </source>
</evidence>
<sequence length="242" mass="26248">MNKFTVACLAILTSAASHASVTVYEHHHFRGKSTVIHDGEMVDAIGKREVFANDSISSLKVDYGTCAVLYKDAGYSSTAKYFSGGEYVDLDNQGFNDETSSIQVFRSNRCDSSVMTHFYAHRDYRKGGGDFSLPPNTYLRDLEGGYWHTRDGGRKVYHANDKITSIKVGINSCVIAYQDHHFRGTKKEFSSNVATLASHRFNDAMSSVRVVAGRCSRPSTGVGSGNVGGGGGGGGEVPHSMH</sequence>
<proteinExistence type="inferred from homology"/>
<dbReference type="AlphaFoldDB" id="A0A161YV69"/>
<accession>A0A161YV69</accession>
<dbReference type="SMART" id="SM00247">
    <property type="entry name" value="XTALbg"/>
    <property type="match status" value="1"/>
</dbReference>
<feature type="compositionally biased region" description="Gly residues" evidence="3">
    <location>
        <begin position="222"/>
        <end position="236"/>
    </location>
</feature>
<dbReference type="Proteomes" id="UP000076486">
    <property type="component" value="Unassembled WGS sequence"/>
</dbReference>
<keyword evidence="2" id="KW-0677">Repeat</keyword>
<reference evidence="6 7" key="1">
    <citation type="submission" date="2013-07" db="EMBL/GenBank/DDBJ databases">
        <title>Comparative Genomic and Metabolomic Analysis of Twelve Strains of Pseudoalteromonas luteoviolacea.</title>
        <authorList>
            <person name="Vynne N.G."/>
            <person name="Mansson M."/>
            <person name="Gram L."/>
        </authorList>
    </citation>
    <scope>NUCLEOTIDE SEQUENCE [LARGE SCALE GENOMIC DNA]</scope>
    <source>
        <strain evidence="6 7">CPMOR-1</strain>
    </source>
</reference>
<evidence type="ECO:0000313" key="6">
    <source>
        <dbReference type="EMBL" id="KZN66538.1"/>
    </source>
</evidence>
<evidence type="ECO:0000256" key="2">
    <source>
        <dbReference type="ARBA" id="ARBA00022737"/>
    </source>
</evidence>
<dbReference type="Gene3D" id="2.60.20.10">
    <property type="entry name" value="Crystallins"/>
    <property type="match status" value="2"/>
</dbReference>
<protein>
    <recommendedName>
        <fullName evidence="5">Beta/gamma crystallin 'Greek key' domain-containing protein</fullName>
    </recommendedName>
</protein>